<proteinExistence type="predicted"/>
<gene>
    <name evidence="2" type="ORF">NCTC10194_00573</name>
</gene>
<feature type="chain" id="PRO_5019549559" description="Lipoprotein" evidence="1">
    <location>
        <begin position="20"/>
        <end position="320"/>
    </location>
</feature>
<evidence type="ECO:0008006" key="4">
    <source>
        <dbReference type="Google" id="ProtNLM"/>
    </source>
</evidence>
<dbReference type="NCBIfam" id="TIGR04313">
    <property type="entry name" value="aro_clust_Mycop"/>
    <property type="match status" value="1"/>
</dbReference>
<dbReference type="Proteomes" id="UP000290815">
    <property type="component" value="Chromosome"/>
</dbReference>
<dbReference type="KEGG" id="mgly:NCTC10194_00573"/>
<organism evidence="2 3">
    <name type="scientific">Mycoplasmopsis glycophila</name>
    <dbReference type="NCBI Taxonomy" id="171285"/>
    <lineage>
        <taxon>Bacteria</taxon>
        <taxon>Bacillati</taxon>
        <taxon>Mycoplasmatota</taxon>
        <taxon>Mycoplasmoidales</taxon>
        <taxon>Metamycoplasmataceae</taxon>
        <taxon>Mycoplasmopsis</taxon>
    </lineage>
</organism>
<evidence type="ECO:0000313" key="2">
    <source>
        <dbReference type="EMBL" id="VEU70792.1"/>
    </source>
</evidence>
<dbReference type="PROSITE" id="PS51257">
    <property type="entry name" value="PROKAR_LIPOPROTEIN"/>
    <property type="match status" value="1"/>
</dbReference>
<protein>
    <recommendedName>
        <fullName evidence="4">Lipoprotein</fullName>
    </recommendedName>
</protein>
<dbReference type="EMBL" id="LR215024">
    <property type="protein sequence ID" value="VEU70792.1"/>
    <property type="molecule type" value="Genomic_DNA"/>
</dbReference>
<sequence>MKIRKILSFGLIPSLLSLGAVISCQNTEKVLTAKSQITANSQKDEFNLFVQTNLVQTILNNIYKDEEAKTDYINSQINLLDSNYLNIAKGALRYANPITRSLNSQRSFSGNFWFKKTVADTFEKSDEVIEELFNKNWLFLLFHYQDLVFMQDQNAEGNDVESIKKIKESSENILLYGSFYKPKSNHFLDFVVQEYDNNDYSNIKKIFILTEDGFILNINLEIYQPQPKYDENYNEIPGETVTQEPSVEVFMYIFTYPKLLFSKNKTNDFDLKKYIMDTQSFVGFDEYGNDTKQVLFIDKYGGTELRYTVIDISNQNEETN</sequence>
<dbReference type="RefSeq" id="WP_027333608.1">
    <property type="nucleotide sequence ID" value="NZ_LR215024.1"/>
</dbReference>
<dbReference type="AlphaFoldDB" id="A0A449AW10"/>
<keyword evidence="3" id="KW-1185">Reference proteome</keyword>
<dbReference type="InterPro" id="IPR027593">
    <property type="entry name" value="Aro_clust"/>
</dbReference>
<reference evidence="2 3" key="1">
    <citation type="submission" date="2019-01" db="EMBL/GenBank/DDBJ databases">
        <authorList>
            <consortium name="Pathogen Informatics"/>
        </authorList>
    </citation>
    <scope>NUCLEOTIDE SEQUENCE [LARGE SCALE GENOMIC DNA]</scope>
    <source>
        <strain evidence="2 3">NCTC10194</strain>
    </source>
</reference>
<evidence type="ECO:0000256" key="1">
    <source>
        <dbReference type="SAM" id="SignalP"/>
    </source>
</evidence>
<feature type="signal peptide" evidence="1">
    <location>
        <begin position="1"/>
        <end position="19"/>
    </location>
</feature>
<accession>A0A449AW10</accession>
<evidence type="ECO:0000313" key="3">
    <source>
        <dbReference type="Proteomes" id="UP000290815"/>
    </source>
</evidence>
<keyword evidence="1" id="KW-0732">Signal</keyword>
<name>A0A449AW10_9BACT</name>